<keyword evidence="3" id="KW-1185">Reference proteome</keyword>
<reference evidence="2 3" key="1">
    <citation type="journal article" date="2011" name="Stand. Genomic Sci.">
        <title>Complete genome sequence of Haliscomenobacter hydrossis type strain (O).</title>
        <authorList>
            <consortium name="US DOE Joint Genome Institute (JGI-PGF)"/>
            <person name="Daligault H."/>
            <person name="Lapidus A."/>
            <person name="Zeytun A."/>
            <person name="Nolan M."/>
            <person name="Lucas S."/>
            <person name="Del Rio T.G."/>
            <person name="Tice H."/>
            <person name="Cheng J.F."/>
            <person name="Tapia R."/>
            <person name="Han C."/>
            <person name="Goodwin L."/>
            <person name="Pitluck S."/>
            <person name="Liolios K."/>
            <person name="Pagani I."/>
            <person name="Ivanova N."/>
            <person name="Huntemann M."/>
            <person name="Mavromatis K."/>
            <person name="Mikhailova N."/>
            <person name="Pati A."/>
            <person name="Chen A."/>
            <person name="Palaniappan K."/>
            <person name="Land M."/>
            <person name="Hauser L."/>
            <person name="Brambilla E.M."/>
            <person name="Rohde M."/>
            <person name="Verbarg S."/>
            <person name="Goker M."/>
            <person name="Bristow J."/>
            <person name="Eisen J.A."/>
            <person name="Markowitz V."/>
            <person name="Hugenholtz P."/>
            <person name="Kyrpides N.C."/>
            <person name="Klenk H.P."/>
            <person name="Woyke T."/>
        </authorList>
    </citation>
    <scope>NUCLEOTIDE SEQUENCE [LARGE SCALE GENOMIC DNA]</scope>
    <source>
        <strain evidence="3">ATCC 27775 / DSM 1100 / LMG 10767 / O</strain>
    </source>
</reference>
<dbReference type="InterPro" id="IPR041662">
    <property type="entry name" value="SusD-like_2"/>
</dbReference>
<sequence length="543" mass="59131">MKVFSKIFLALSLLIVVASCESTELDLLDNPNAVSPANAELDLFYNNIQLSFRNLVNDASGISAPAVRMVAMLSYSYNANYRPESGDGIWNNAYANLLPDLKAMSEIATKGNNLVHLGIAKIMEAYALMTLVDLFGDVPYTEALQGVAEPSPKADPAKDVYARALTLLNEAIAELGKTSTGRPGSDIYYAGSAAKYIKLANTLKLRYYVQTRLVDPAASKAGIDAIPAANLLADADDFQFAYGNNRVNPNSRHPYYNNCYETGGGTYMNNFYMWLLFGEKKVVDPRLRYYFYRPDTDTKNEDAFTLTCAQGALAPSHYPDFMPFCVASTTGYWGRDHGDGAGIPPDGLKRTCYGLYPGGGKFDADDAKSPGNNGTDGALGVGITPIFLGAWADFLRAEAVLTLGTAGDARALLESGVKRSIAKVLNFNASAVVASFKPSQADVDAYVAEVLSLYDAATTTDAKLDVVLREYQIATWGNALEMYNAYRRTGKPSVMQPTLELNPGDFPRSMFYPAVYVNRNAKAVQHDLKTQVFWDKNAPGFIK</sequence>
<evidence type="ECO:0000256" key="1">
    <source>
        <dbReference type="SAM" id="SignalP"/>
    </source>
</evidence>
<keyword evidence="1" id="KW-0732">Signal</keyword>
<dbReference type="SUPFAM" id="SSF48452">
    <property type="entry name" value="TPR-like"/>
    <property type="match status" value="1"/>
</dbReference>
<reference key="2">
    <citation type="submission" date="2011-04" db="EMBL/GenBank/DDBJ databases">
        <title>Complete sequence of chromosome of Haliscomenobacter hydrossis DSM 1100.</title>
        <authorList>
            <consortium name="US DOE Joint Genome Institute (JGI-PGF)"/>
            <person name="Lucas S."/>
            <person name="Han J."/>
            <person name="Lapidus A."/>
            <person name="Bruce D."/>
            <person name="Goodwin L."/>
            <person name="Pitluck S."/>
            <person name="Peters L."/>
            <person name="Kyrpides N."/>
            <person name="Mavromatis K."/>
            <person name="Ivanova N."/>
            <person name="Ovchinnikova G."/>
            <person name="Pagani I."/>
            <person name="Daligault H."/>
            <person name="Detter J.C."/>
            <person name="Han C."/>
            <person name="Land M."/>
            <person name="Hauser L."/>
            <person name="Markowitz V."/>
            <person name="Cheng J.-F."/>
            <person name="Hugenholtz P."/>
            <person name="Woyke T."/>
            <person name="Wu D."/>
            <person name="Verbarg S."/>
            <person name="Frueling A."/>
            <person name="Brambilla E."/>
            <person name="Klenk H.-P."/>
            <person name="Eisen J.A."/>
        </authorList>
    </citation>
    <scope>NUCLEOTIDE SEQUENCE</scope>
    <source>
        <strain>DSM 1100</strain>
    </source>
</reference>
<dbReference type="InterPro" id="IPR024302">
    <property type="entry name" value="SusD-like"/>
</dbReference>
<evidence type="ECO:0000313" key="2">
    <source>
        <dbReference type="EMBL" id="AEE52400.1"/>
    </source>
</evidence>
<dbReference type="InterPro" id="IPR011990">
    <property type="entry name" value="TPR-like_helical_dom_sf"/>
</dbReference>
<proteinExistence type="predicted"/>
<dbReference type="HOGENOM" id="CLU_025928_3_0_10"/>
<gene>
    <name evidence="2" type="ordered locus">Halhy_4561</name>
</gene>
<dbReference type="Proteomes" id="UP000008461">
    <property type="component" value="Chromosome"/>
</dbReference>
<evidence type="ECO:0008006" key="4">
    <source>
        <dbReference type="Google" id="ProtNLM"/>
    </source>
</evidence>
<evidence type="ECO:0000313" key="3">
    <source>
        <dbReference type="Proteomes" id="UP000008461"/>
    </source>
</evidence>
<name>F4KTI6_HALH1</name>
<dbReference type="AlphaFoldDB" id="F4KTI6"/>
<dbReference type="STRING" id="760192.Halhy_4561"/>
<dbReference type="OrthoDB" id="725917at2"/>
<dbReference type="Pfam" id="PF12771">
    <property type="entry name" value="SusD-like_2"/>
    <property type="match status" value="1"/>
</dbReference>
<dbReference type="eggNOG" id="COG0521">
    <property type="taxonomic scope" value="Bacteria"/>
</dbReference>
<dbReference type="Gene3D" id="1.25.40.390">
    <property type="match status" value="2"/>
</dbReference>
<dbReference type="RefSeq" id="WP_013766938.1">
    <property type="nucleotide sequence ID" value="NC_015510.1"/>
</dbReference>
<feature type="chain" id="PRO_5003316035" description="RagB/SusD domain-containing protein" evidence="1">
    <location>
        <begin position="19"/>
        <end position="543"/>
    </location>
</feature>
<organism evidence="2 3">
    <name type="scientific">Haliscomenobacter hydrossis (strain ATCC 27775 / DSM 1100 / LMG 10767 / O)</name>
    <dbReference type="NCBI Taxonomy" id="760192"/>
    <lineage>
        <taxon>Bacteria</taxon>
        <taxon>Pseudomonadati</taxon>
        <taxon>Bacteroidota</taxon>
        <taxon>Saprospiria</taxon>
        <taxon>Saprospirales</taxon>
        <taxon>Haliscomenobacteraceae</taxon>
        <taxon>Haliscomenobacter</taxon>
    </lineage>
</organism>
<accession>F4KTI6</accession>
<dbReference type="Pfam" id="PF12741">
    <property type="entry name" value="SusD-like"/>
    <property type="match status" value="1"/>
</dbReference>
<dbReference type="PROSITE" id="PS51257">
    <property type="entry name" value="PROKAR_LIPOPROTEIN"/>
    <property type="match status" value="1"/>
</dbReference>
<dbReference type="EMBL" id="CP002691">
    <property type="protein sequence ID" value="AEE52400.1"/>
    <property type="molecule type" value="Genomic_DNA"/>
</dbReference>
<feature type="signal peptide" evidence="1">
    <location>
        <begin position="1"/>
        <end position="18"/>
    </location>
</feature>
<dbReference type="KEGG" id="hhy:Halhy_4561"/>
<protein>
    <recommendedName>
        <fullName evidence="4">RagB/SusD domain-containing protein</fullName>
    </recommendedName>
</protein>